<evidence type="ECO:0000313" key="2">
    <source>
        <dbReference type="Proteomes" id="UP001470230"/>
    </source>
</evidence>
<name>A0ABR2KJT1_9EUKA</name>
<dbReference type="EMBL" id="JAPFFF010000004">
    <property type="protein sequence ID" value="KAK8891374.1"/>
    <property type="molecule type" value="Genomic_DNA"/>
</dbReference>
<protein>
    <submittedName>
        <fullName evidence="1">Uncharacterized protein</fullName>
    </submittedName>
</protein>
<proteinExistence type="predicted"/>
<sequence>MLSKADIVSLIRTKRDFPKSFSIRQAWMLIHKQKPKVTVEEFVKKFESISKEKNDLNRSLEINIDAFFQYEINQKGVRIYSFIDQNHEVIKSSEIINRIKRCMCNINNELLVNQTSEMENDPTNQDDELGDNFINHDFMTEHELSEKTKITLERIQPFVLILIELGVIVVEDIDILEHSSFNLPQNNVNIANINCLDFEESIQKDKDIGPQIEVQKIWRQNDNSGSLFEVADSNFHIINIDDDHFNIENENQFNTKSKIDMNVCQNEINYSNIEDTSNDTNADFMIKPFDNEQNSEKRMVNNIEKIKSITNKRRLKWDESREMRRKNLSNSFEYLNRLREMKDSLIRSISEVANQMKS</sequence>
<dbReference type="Proteomes" id="UP001470230">
    <property type="component" value="Unassembled WGS sequence"/>
</dbReference>
<evidence type="ECO:0000313" key="1">
    <source>
        <dbReference type="EMBL" id="KAK8891374.1"/>
    </source>
</evidence>
<keyword evidence="2" id="KW-1185">Reference proteome</keyword>
<accession>A0ABR2KJT1</accession>
<comment type="caution">
    <text evidence="1">The sequence shown here is derived from an EMBL/GenBank/DDBJ whole genome shotgun (WGS) entry which is preliminary data.</text>
</comment>
<organism evidence="1 2">
    <name type="scientific">Tritrichomonas musculus</name>
    <dbReference type="NCBI Taxonomy" id="1915356"/>
    <lineage>
        <taxon>Eukaryota</taxon>
        <taxon>Metamonada</taxon>
        <taxon>Parabasalia</taxon>
        <taxon>Tritrichomonadida</taxon>
        <taxon>Tritrichomonadidae</taxon>
        <taxon>Tritrichomonas</taxon>
    </lineage>
</organism>
<gene>
    <name evidence="1" type="ORF">M9Y10_028582</name>
</gene>
<reference evidence="1 2" key="1">
    <citation type="submission" date="2024-04" db="EMBL/GenBank/DDBJ databases">
        <title>Tritrichomonas musculus Genome.</title>
        <authorList>
            <person name="Alves-Ferreira E."/>
            <person name="Grigg M."/>
            <person name="Lorenzi H."/>
            <person name="Galac M."/>
        </authorList>
    </citation>
    <scope>NUCLEOTIDE SEQUENCE [LARGE SCALE GENOMIC DNA]</scope>
    <source>
        <strain evidence="1 2">EAF2021</strain>
    </source>
</reference>